<comment type="caution">
    <text evidence="5">The sequence shown here is derived from an EMBL/GenBank/DDBJ whole genome shotgun (WGS) entry which is preliminary data.</text>
</comment>
<dbReference type="InterPro" id="IPR005311">
    <property type="entry name" value="PBP_dimer"/>
</dbReference>
<evidence type="ECO:0000256" key="1">
    <source>
        <dbReference type="ARBA" id="ARBA00004370"/>
    </source>
</evidence>
<feature type="domain" description="Penicillin-binding protein dimerisation" evidence="4">
    <location>
        <begin position="42"/>
        <end position="230"/>
    </location>
</feature>
<evidence type="ECO:0000256" key="2">
    <source>
        <dbReference type="ARBA" id="ARBA00023136"/>
    </source>
</evidence>
<protein>
    <submittedName>
        <fullName evidence="5">Stage V sporulation protein D</fullName>
    </submittedName>
</protein>
<sequence>MAFVGMLLVGGTLAAWLFRLQVLSHSAAQRTAMRTWLRRVEVAPARGNIYSRNFRLLATCEPTYSVWADPQTLREAARREKTLRGLSPNALAHRLTTTLLTALDAPGVTASRVQRLLTCTTRNRGGAPVLVRFVWIARQLDGSAVRRLQATLRRPSRQLSPEWRVLKTGIGVCTELRRVYPYGRLAAAALGFVDWDNRGRYGVERSWDTTLRGRAGTVEQEVDASGQPIPQGYAAVVPSVPGDSLVLTLDEQIQQAADAVLDAAMAQYRPRAATAVVLEPHSGDILAIASKPDFDPNAYWRFPVQRFNNLALSFVYEPGSTLKPLIAAALLESGTVSDQTTTRCDGIWKTDGFVVRCWVVQRGIAAHGIETLADALCNSCNIAMARFALRLPYAQLYKTLTAFGLGRKMDAGMGYEERGWLDPPPVEAITTPAWQHRQACIAFGQGLMVTPLQLAVAYAALANNGLVVRPRIVRGIRDAQTGRVRWLKPQVIGAAVSPLTARKVREMLVNVVERGTGKRAHLSGVTVAGKTGTATKVVNGRYDPTKVVVSFFGFLPADRPRWVIGIVLDEPAYGKWGGEVAAPLFAALGRRILWRVQPPRPLSLSQHLTAPLFSSTATVE</sequence>
<feature type="domain" description="Penicillin-binding protein transpeptidase" evidence="3">
    <location>
        <begin position="274"/>
        <end position="587"/>
    </location>
</feature>
<dbReference type="InterPro" id="IPR012338">
    <property type="entry name" value="Beta-lactam/transpept-like"/>
</dbReference>
<evidence type="ECO:0000313" key="5">
    <source>
        <dbReference type="EMBL" id="GBC99182.1"/>
    </source>
</evidence>
<dbReference type="InterPro" id="IPR036138">
    <property type="entry name" value="PBP_dimer_sf"/>
</dbReference>
<comment type="subcellular location">
    <subcellularLocation>
        <location evidence="1">Membrane</location>
    </subcellularLocation>
</comment>
<evidence type="ECO:0000313" key="6">
    <source>
        <dbReference type="Proteomes" id="UP000236173"/>
    </source>
</evidence>
<dbReference type="SUPFAM" id="SSF56519">
    <property type="entry name" value="Penicillin binding protein dimerisation domain"/>
    <property type="match status" value="1"/>
</dbReference>
<dbReference type="InterPro" id="IPR050515">
    <property type="entry name" value="Beta-lactam/transpept"/>
</dbReference>
<proteinExistence type="predicted"/>
<dbReference type="InterPro" id="IPR001460">
    <property type="entry name" value="PCN-bd_Tpept"/>
</dbReference>
<dbReference type="AlphaFoldDB" id="A0A2H5XDC5"/>
<dbReference type="Gene3D" id="3.90.1310.10">
    <property type="entry name" value="Penicillin-binding protein 2a (Domain 2)"/>
    <property type="match status" value="1"/>
</dbReference>
<dbReference type="EMBL" id="BEHT01000022">
    <property type="protein sequence ID" value="GBC99182.1"/>
    <property type="molecule type" value="Genomic_DNA"/>
</dbReference>
<keyword evidence="2" id="KW-0472">Membrane</keyword>
<dbReference type="SUPFAM" id="SSF56601">
    <property type="entry name" value="beta-lactamase/transpeptidase-like"/>
    <property type="match status" value="1"/>
</dbReference>
<dbReference type="Gene3D" id="3.40.710.10">
    <property type="entry name" value="DD-peptidase/beta-lactamase superfamily"/>
    <property type="match status" value="1"/>
</dbReference>
<dbReference type="Pfam" id="PF03717">
    <property type="entry name" value="PBP_dimer"/>
    <property type="match status" value="1"/>
</dbReference>
<accession>A0A2H5XDC5</accession>
<reference evidence="6" key="1">
    <citation type="submission" date="2017-09" db="EMBL/GenBank/DDBJ databases">
        <title>Metaegenomics of thermophilic ammonia-oxidizing enrichment culture.</title>
        <authorList>
            <person name="Kato S."/>
            <person name="Suzuki K."/>
        </authorList>
    </citation>
    <scope>NUCLEOTIDE SEQUENCE [LARGE SCALE GENOMIC DNA]</scope>
</reference>
<dbReference type="GO" id="GO:0005886">
    <property type="term" value="C:plasma membrane"/>
    <property type="evidence" value="ECO:0007669"/>
    <property type="project" value="TreeGrafter"/>
</dbReference>
<gene>
    <name evidence="5" type="primary">spoVD</name>
    <name evidence="5" type="ORF">HRbin17_01703</name>
</gene>
<evidence type="ECO:0000259" key="4">
    <source>
        <dbReference type="Pfam" id="PF03717"/>
    </source>
</evidence>
<dbReference type="GO" id="GO:0008658">
    <property type="term" value="F:penicillin binding"/>
    <property type="evidence" value="ECO:0007669"/>
    <property type="project" value="InterPro"/>
</dbReference>
<name>A0A2H5XDC5_9BACT</name>
<evidence type="ECO:0000259" key="3">
    <source>
        <dbReference type="Pfam" id="PF00905"/>
    </source>
</evidence>
<dbReference type="Proteomes" id="UP000236173">
    <property type="component" value="Unassembled WGS sequence"/>
</dbReference>
<dbReference type="PANTHER" id="PTHR30627">
    <property type="entry name" value="PEPTIDOGLYCAN D,D-TRANSPEPTIDASE"/>
    <property type="match status" value="1"/>
</dbReference>
<dbReference type="PANTHER" id="PTHR30627:SF1">
    <property type="entry name" value="PEPTIDOGLYCAN D,D-TRANSPEPTIDASE FTSI"/>
    <property type="match status" value="1"/>
</dbReference>
<dbReference type="Pfam" id="PF00905">
    <property type="entry name" value="Transpeptidase"/>
    <property type="match status" value="1"/>
</dbReference>
<organism evidence="5 6">
    <name type="scientific">Candidatus Fervidibacter japonicus</name>
    <dbReference type="NCBI Taxonomy" id="2035412"/>
    <lineage>
        <taxon>Bacteria</taxon>
        <taxon>Candidatus Fervidibacterota</taxon>
        <taxon>Candidatus Fervidibacter</taxon>
    </lineage>
</organism>
<dbReference type="GO" id="GO:0071555">
    <property type="term" value="P:cell wall organization"/>
    <property type="evidence" value="ECO:0007669"/>
    <property type="project" value="TreeGrafter"/>
</dbReference>